<dbReference type="AlphaFoldDB" id="A0A2Z7BBH2"/>
<dbReference type="PANTHER" id="PTHR47933:SF45">
    <property type="entry name" value="PENTACOTRIPEPTIDE-REPEAT REGION OF PRORP DOMAIN-CONTAINING PROTEIN"/>
    <property type="match status" value="1"/>
</dbReference>
<dbReference type="InterPro" id="IPR051240">
    <property type="entry name" value="Mito_RNA-Proc/Resp"/>
</dbReference>
<dbReference type="Pfam" id="PF13041">
    <property type="entry name" value="PPR_2"/>
    <property type="match status" value="1"/>
</dbReference>
<dbReference type="GO" id="GO:0003729">
    <property type="term" value="F:mRNA binding"/>
    <property type="evidence" value="ECO:0007669"/>
    <property type="project" value="TreeGrafter"/>
</dbReference>
<dbReference type="NCBIfam" id="TIGR00756">
    <property type="entry name" value="PPR"/>
    <property type="match status" value="1"/>
</dbReference>
<name>A0A2Z7BBH2_9LAMI</name>
<keyword evidence="5" id="KW-1185">Reference proteome</keyword>
<organism evidence="4 5">
    <name type="scientific">Dorcoceras hygrometricum</name>
    <dbReference type="NCBI Taxonomy" id="472368"/>
    <lineage>
        <taxon>Eukaryota</taxon>
        <taxon>Viridiplantae</taxon>
        <taxon>Streptophyta</taxon>
        <taxon>Embryophyta</taxon>
        <taxon>Tracheophyta</taxon>
        <taxon>Spermatophyta</taxon>
        <taxon>Magnoliopsida</taxon>
        <taxon>eudicotyledons</taxon>
        <taxon>Gunneridae</taxon>
        <taxon>Pentapetalae</taxon>
        <taxon>asterids</taxon>
        <taxon>lamiids</taxon>
        <taxon>Lamiales</taxon>
        <taxon>Gesneriaceae</taxon>
        <taxon>Didymocarpoideae</taxon>
        <taxon>Trichosporeae</taxon>
        <taxon>Loxocarpinae</taxon>
        <taxon>Dorcoceras</taxon>
    </lineage>
</organism>
<dbReference type="OrthoDB" id="185373at2759"/>
<evidence type="ECO:0000313" key="5">
    <source>
        <dbReference type="Proteomes" id="UP000250235"/>
    </source>
</evidence>
<evidence type="ECO:0000313" key="4">
    <source>
        <dbReference type="EMBL" id="KZV29154.1"/>
    </source>
</evidence>
<evidence type="ECO:0000256" key="3">
    <source>
        <dbReference type="PROSITE-ProRule" id="PRU00708"/>
    </source>
</evidence>
<protein>
    <submittedName>
        <fullName evidence="4">Pentatricopeptide repeat-containing protein mitochondrial</fullName>
    </submittedName>
</protein>
<sequence>MVGKGLSSDVMYTIMLNGYCRVNCLPEAFALFDVMKKRGIRPDIITYTVMFYGHSKINLKEVQSQAHNEGFNENNLTASTFCLEAKKMELKPDVICYTALIDSY</sequence>
<keyword evidence="2" id="KW-0677">Repeat</keyword>
<gene>
    <name evidence="4" type="ORF">F511_40943</name>
</gene>
<dbReference type="EMBL" id="KV009465">
    <property type="protein sequence ID" value="KZV29154.1"/>
    <property type="molecule type" value="Genomic_DNA"/>
</dbReference>
<dbReference type="Proteomes" id="UP000250235">
    <property type="component" value="Unassembled WGS sequence"/>
</dbReference>
<dbReference type="InterPro" id="IPR002885">
    <property type="entry name" value="PPR_rpt"/>
</dbReference>
<evidence type="ECO:0000256" key="2">
    <source>
        <dbReference type="ARBA" id="ARBA00022737"/>
    </source>
</evidence>
<dbReference type="Gene3D" id="1.25.40.10">
    <property type="entry name" value="Tetratricopeptide repeat domain"/>
    <property type="match status" value="1"/>
</dbReference>
<proteinExistence type="inferred from homology"/>
<dbReference type="PANTHER" id="PTHR47933">
    <property type="entry name" value="PENTATRICOPEPTIDE REPEAT-CONTAINING PROTEIN 1, MITOCHONDRIAL"/>
    <property type="match status" value="1"/>
</dbReference>
<comment type="similarity">
    <text evidence="1">Belongs to the PPR family. P subfamily.</text>
</comment>
<accession>A0A2Z7BBH2</accession>
<reference evidence="4 5" key="1">
    <citation type="journal article" date="2015" name="Proc. Natl. Acad. Sci. U.S.A.">
        <title>The resurrection genome of Boea hygrometrica: A blueprint for survival of dehydration.</title>
        <authorList>
            <person name="Xiao L."/>
            <person name="Yang G."/>
            <person name="Zhang L."/>
            <person name="Yang X."/>
            <person name="Zhao S."/>
            <person name="Ji Z."/>
            <person name="Zhou Q."/>
            <person name="Hu M."/>
            <person name="Wang Y."/>
            <person name="Chen M."/>
            <person name="Xu Y."/>
            <person name="Jin H."/>
            <person name="Xiao X."/>
            <person name="Hu G."/>
            <person name="Bao F."/>
            <person name="Hu Y."/>
            <person name="Wan P."/>
            <person name="Li L."/>
            <person name="Deng X."/>
            <person name="Kuang T."/>
            <person name="Xiang C."/>
            <person name="Zhu J.K."/>
            <person name="Oliver M.J."/>
            <person name="He Y."/>
        </authorList>
    </citation>
    <scope>NUCLEOTIDE SEQUENCE [LARGE SCALE GENOMIC DNA]</scope>
    <source>
        <strain evidence="5">cv. XS01</strain>
    </source>
</reference>
<feature type="repeat" description="PPR" evidence="3">
    <location>
        <begin position="8"/>
        <end position="42"/>
    </location>
</feature>
<dbReference type="PROSITE" id="PS51375">
    <property type="entry name" value="PPR"/>
    <property type="match status" value="1"/>
</dbReference>
<evidence type="ECO:0000256" key="1">
    <source>
        <dbReference type="ARBA" id="ARBA00007626"/>
    </source>
</evidence>
<dbReference type="InterPro" id="IPR011990">
    <property type="entry name" value="TPR-like_helical_dom_sf"/>
</dbReference>